<evidence type="ECO:0000256" key="5">
    <source>
        <dbReference type="ARBA" id="ARBA00023163"/>
    </source>
</evidence>
<dbReference type="GO" id="GO:0003700">
    <property type="term" value="F:DNA-binding transcription factor activity"/>
    <property type="evidence" value="ECO:0007669"/>
    <property type="project" value="InterPro"/>
</dbReference>
<dbReference type="GO" id="GO:0030170">
    <property type="term" value="F:pyridoxal phosphate binding"/>
    <property type="evidence" value="ECO:0007669"/>
    <property type="project" value="InterPro"/>
</dbReference>
<dbReference type="Gene3D" id="3.40.640.10">
    <property type="entry name" value="Type I PLP-dependent aspartate aminotransferase-like (Major domain)"/>
    <property type="match status" value="1"/>
</dbReference>
<dbReference type="InterPro" id="IPR000524">
    <property type="entry name" value="Tscrpt_reg_HTH_GntR"/>
</dbReference>
<dbReference type="InterPro" id="IPR036388">
    <property type="entry name" value="WH-like_DNA-bd_sf"/>
</dbReference>
<keyword evidence="8" id="KW-1185">Reference proteome</keyword>
<evidence type="ECO:0000256" key="3">
    <source>
        <dbReference type="ARBA" id="ARBA00023015"/>
    </source>
</evidence>
<evidence type="ECO:0000256" key="2">
    <source>
        <dbReference type="ARBA" id="ARBA00022898"/>
    </source>
</evidence>
<keyword evidence="5" id="KW-0804">Transcription</keyword>
<comment type="caution">
    <text evidence="7">The sequence shown here is derived from an EMBL/GenBank/DDBJ whole genome shotgun (WGS) entry which is preliminary data.</text>
</comment>
<keyword evidence="3" id="KW-0805">Transcription regulation</keyword>
<dbReference type="PROSITE" id="PS50949">
    <property type="entry name" value="HTH_GNTR"/>
    <property type="match status" value="1"/>
</dbReference>
<dbReference type="Pfam" id="PF00392">
    <property type="entry name" value="GntR"/>
    <property type="match status" value="1"/>
</dbReference>
<keyword evidence="4" id="KW-0238">DNA-binding</keyword>
<dbReference type="InterPro" id="IPR004839">
    <property type="entry name" value="Aminotransferase_I/II_large"/>
</dbReference>
<protein>
    <recommendedName>
        <fullName evidence="6">HTH gntR-type domain-containing protein</fullName>
    </recommendedName>
</protein>
<dbReference type="Pfam" id="PF00155">
    <property type="entry name" value="Aminotran_1_2"/>
    <property type="match status" value="1"/>
</dbReference>
<dbReference type="EMBL" id="LAQL01000007">
    <property type="protein sequence ID" value="KLN60437.1"/>
    <property type="molecule type" value="Genomic_DNA"/>
</dbReference>
<dbReference type="InterPro" id="IPR051446">
    <property type="entry name" value="HTH_trans_reg/aminotransferase"/>
</dbReference>
<dbReference type="SMART" id="SM00345">
    <property type="entry name" value="HTH_GNTR"/>
    <property type="match status" value="1"/>
</dbReference>
<gene>
    <name evidence="7" type="ORF">WH96_11930</name>
</gene>
<dbReference type="PATRIC" id="fig|1489064.4.peg.3706"/>
<proteinExistence type="inferred from homology"/>
<accession>A0A0H2MI86</accession>
<evidence type="ECO:0000313" key="8">
    <source>
        <dbReference type="Proteomes" id="UP000035444"/>
    </source>
</evidence>
<keyword evidence="2" id="KW-0663">Pyridoxal phosphate</keyword>
<dbReference type="OrthoDB" id="9808770at2"/>
<dbReference type="InterPro" id="IPR015424">
    <property type="entry name" value="PyrdxlP-dep_Trfase"/>
</dbReference>
<dbReference type="STRING" id="1489064.WH96_11930"/>
<dbReference type="PANTHER" id="PTHR46577:SF1">
    <property type="entry name" value="HTH-TYPE TRANSCRIPTIONAL REGULATORY PROTEIN GABR"/>
    <property type="match status" value="1"/>
</dbReference>
<dbReference type="InterPro" id="IPR015421">
    <property type="entry name" value="PyrdxlP-dep_Trfase_major"/>
</dbReference>
<dbReference type="CDD" id="cd07377">
    <property type="entry name" value="WHTH_GntR"/>
    <property type="match status" value="1"/>
</dbReference>
<dbReference type="Proteomes" id="UP000035444">
    <property type="component" value="Unassembled WGS sequence"/>
</dbReference>
<dbReference type="SUPFAM" id="SSF46785">
    <property type="entry name" value="Winged helix' DNA-binding domain"/>
    <property type="match status" value="1"/>
</dbReference>
<sequence>MAKFASGALLEGIKLDPTSQTPLYRQLYSGIRKLILSGDLPPGTKLSASRTIATELEISRTTVINTIEQMISEGFLETRRGAGTYVTHRLSAMTDFYQSASDDDPDSFEEDPDLTLSNRGLKYSELPHQYEPEGIYTFRPSQPAYELLPHDIFSRLTNRYQRKPSNDDLTYADRGGFMPLREAISSYLKTSRSVRCTPEQIIITSGTQSALNLASQLLLDPGDTVWMEDPGHTAARCVFEGTGANVVPVPSDEHGFNPDLCPEEAKNIPARLAYVTPSSQHPLGYRMPLTRRIKLLEWAQQNNTWIFEDDYNSEFRYTGRPLSALQGLDKDGRVLYVSSFTKILYPGLRLGYMIVPKSMAEDFAHASTILQRSTPKLTQQIIADFINEGFFATHMRKMRRIYHQRQQILIEAAEKHLKGLVEINPVEQGFHCNAWLPDHADPEQVEQTLRAAGYAVNNLDYYCMKPLKKKGFMIGFAGTPEEKISDGIKGVARILKEIL</sequence>
<dbReference type="PANTHER" id="PTHR46577">
    <property type="entry name" value="HTH-TYPE TRANSCRIPTIONAL REGULATORY PROTEIN GABR"/>
    <property type="match status" value="1"/>
</dbReference>
<dbReference type="Gene3D" id="1.10.10.10">
    <property type="entry name" value="Winged helix-like DNA-binding domain superfamily/Winged helix DNA-binding domain"/>
    <property type="match status" value="1"/>
</dbReference>
<dbReference type="AlphaFoldDB" id="A0A0H2MI86"/>
<dbReference type="CDD" id="cd00609">
    <property type="entry name" value="AAT_like"/>
    <property type="match status" value="1"/>
</dbReference>
<evidence type="ECO:0000313" key="7">
    <source>
        <dbReference type="EMBL" id="KLN60437.1"/>
    </source>
</evidence>
<evidence type="ECO:0000256" key="4">
    <source>
        <dbReference type="ARBA" id="ARBA00023125"/>
    </source>
</evidence>
<dbReference type="InterPro" id="IPR036390">
    <property type="entry name" value="WH_DNA-bd_sf"/>
</dbReference>
<name>A0A0H2MI86_9PROT</name>
<comment type="similarity">
    <text evidence="1">In the C-terminal section; belongs to the class-I pyridoxal-phosphate-dependent aminotransferase family.</text>
</comment>
<reference evidence="7 8" key="1">
    <citation type="submission" date="2015-03" db="EMBL/GenBank/DDBJ databases">
        <title>Genome Sequence of Kiloniella spongiae MEBiC09566, isolated from a marine sponge.</title>
        <authorList>
            <person name="Shao Z."/>
            <person name="Wang L."/>
            <person name="Li X."/>
        </authorList>
    </citation>
    <scope>NUCLEOTIDE SEQUENCE [LARGE SCALE GENOMIC DNA]</scope>
    <source>
        <strain evidence="7 8">MEBiC09566</strain>
    </source>
</reference>
<dbReference type="RefSeq" id="WP_047764402.1">
    <property type="nucleotide sequence ID" value="NZ_LAQL01000007.1"/>
</dbReference>
<organism evidence="7 8">
    <name type="scientific">Kiloniella spongiae</name>
    <dbReference type="NCBI Taxonomy" id="1489064"/>
    <lineage>
        <taxon>Bacteria</taxon>
        <taxon>Pseudomonadati</taxon>
        <taxon>Pseudomonadota</taxon>
        <taxon>Alphaproteobacteria</taxon>
        <taxon>Rhodospirillales</taxon>
        <taxon>Kiloniellaceae</taxon>
        <taxon>Kiloniella</taxon>
    </lineage>
</organism>
<evidence type="ECO:0000256" key="1">
    <source>
        <dbReference type="ARBA" id="ARBA00005384"/>
    </source>
</evidence>
<feature type="domain" description="HTH gntR-type" evidence="6">
    <location>
        <begin position="21"/>
        <end position="89"/>
    </location>
</feature>
<dbReference type="SUPFAM" id="SSF53383">
    <property type="entry name" value="PLP-dependent transferases"/>
    <property type="match status" value="1"/>
</dbReference>
<evidence type="ECO:0000259" key="6">
    <source>
        <dbReference type="PROSITE" id="PS50949"/>
    </source>
</evidence>
<dbReference type="GO" id="GO:0003677">
    <property type="term" value="F:DNA binding"/>
    <property type="evidence" value="ECO:0007669"/>
    <property type="project" value="UniProtKB-KW"/>
</dbReference>